<dbReference type="PANTHER" id="PTHR37308:SF1">
    <property type="entry name" value="POLYPRENYL-PHOSPHATE TRANSPORTER"/>
    <property type="match status" value="1"/>
</dbReference>
<accession>A0A6L9EL03</accession>
<feature type="transmembrane region" description="Helical" evidence="1">
    <location>
        <begin position="114"/>
        <end position="133"/>
    </location>
</feature>
<feature type="transmembrane region" description="Helical" evidence="1">
    <location>
        <begin position="82"/>
        <end position="102"/>
    </location>
</feature>
<name>A0A6L9EL03_CLOBU</name>
<feature type="transmembrane region" description="Helical" evidence="1">
    <location>
        <begin position="262"/>
        <end position="283"/>
    </location>
</feature>
<feature type="transmembrane region" description="Helical" evidence="1">
    <location>
        <begin position="201"/>
        <end position="223"/>
    </location>
</feature>
<feature type="transmembrane region" description="Helical" evidence="1">
    <location>
        <begin position="235"/>
        <end position="256"/>
    </location>
</feature>
<evidence type="ECO:0000256" key="1">
    <source>
        <dbReference type="SAM" id="Phobius"/>
    </source>
</evidence>
<organism evidence="2 3">
    <name type="scientific">Clostridium butyricum</name>
    <dbReference type="NCBI Taxonomy" id="1492"/>
    <lineage>
        <taxon>Bacteria</taxon>
        <taxon>Bacillati</taxon>
        <taxon>Bacillota</taxon>
        <taxon>Clostridia</taxon>
        <taxon>Eubacteriales</taxon>
        <taxon>Clostridiaceae</taxon>
        <taxon>Clostridium</taxon>
    </lineage>
</organism>
<dbReference type="PANTHER" id="PTHR37308">
    <property type="entry name" value="INTEGRAL MEMBRANE PROTEIN"/>
    <property type="match status" value="1"/>
</dbReference>
<dbReference type="AlphaFoldDB" id="A0A6L9EL03"/>
<dbReference type="Proteomes" id="UP000474042">
    <property type="component" value="Unassembled WGS sequence"/>
</dbReference>
<reference evidence="2 3" key="1">
    <citation type="submission" date="2020-01" db="EMBL/GenBank/DDBJ databases">
        <title>Genome sequence of a 1,3-propanediol producer, Clostridium butyricum S3.</title>
        <authorList>
            <person name="Zhou J."/>
        </authorList>
    </citation>
    <scope>NUCLEOTIDE SEQUENCE [LARGE SCALE GENOMIC DNA]</scope>
    <source>
        <strain evidence="2 3">S3</strain>
    </source>
</reference>
<keyword evidence="1" id="KW-0472">Membrane</keyword>
<dbReference type="Pfam" id="PF04018">
    <property type="entry name" value="VCA0040-like"/>
    <property type="match status" value="1"/>
</dbReference>
<sequence>MYIINFIRGFCMALADSVPGVSGGTIAFLLGFYDKFIGSLDAIVAGKKAEKIDGIKFLIKIGIGWITGFVISMLFLGSIFEAQIYNISSLFLGFIIFAIPIIIKEEKESLIDKYKNVVFLIGGIIIVSAITYFNPATKGGMDISIDRLSIGLGVYVFVVGMIAISAMVLPGISGSTLLLIFGLYVPIVSAVKEVITFNFEYLPIVMIFGFGVLGRIFATIRIVKYVLNNYRSQTIYMILGLMIGSLYAVVMGPASLESPKPPMTFSTFSIMFFIIGGILILGLQQMKNIFDKNKKI</sequence>
<dbReference type="InterPro" id="IPR007163">
    <property type="entry name" value="VCA0040-like"/>
</dbReference>
<feature type="transmembrane region" description="Helical" evidence="1">
    <location>
        <begin position="57"/>
        <end position="76"/>
    </location>
</feature>
<gene>
    <name evidence="2" type="ORF">GND98_005410</name>
</gene>
<keyword evidence="1" id="KW-1133">Transmembrane helix</keyword>
<protein>
    <submittedName>
        <fullName evidence="2">DUF368 domain-containing protein</fullName>
    </submittedName>
</protein>
<feature type="transmembrane region" description="Helical" evidence="1">
    <location>
        <begin position="176"/>
        <end position="195"/>
    </location>
</feature>
<proteinExistence type="predicted"/>
<evidence type="ECO:0000313" key="3">
    <source>
        <dbReference type="Proteomes" id="UP000474042"/>
    </source>
</evidence>
<evidence type="ECO:0000313" key="2">
    <source>
        <dbReference type="EMBL" id="NAS17320.1"/>
    </source>
</evidence>
<feature type="transmembrane region" description="Helical" evidence="1">
    <location>
        <begin position="148"/>
        <end position="169"/>
    </location>
</feature>
<dbReference type="EMBL" id="WOFV02000011">
    <property type="protein sequence ID" value="NAS17320.1"/>
    <property type="molecule type" value="Genomic_DNA"/>
</dbReference>
<comment type="caution">
    <text evidence="2">The sequence shown here is derived from an EMBL/GenBank/DDBJ whole genome shotgun (WGS) entry which is preliminary data.</text>
</comment>
<keyword evidence="1" id="KW-0812">Transmembrane</keyword>